<dbReference type="RefSeq" id="WP_021324372.1">
    <property type="nucleotide sequence ID" value="NZ_CAWLUD010000026.1"/>
</dbReference>
<evidence type="ECO:0008006" key="3">
    <source>
        <dbReference type="Google" id="ProtNLM"/>
    </source>
</evidence>
<accession>A0A081RY65</accession>
<gene>
    <name evidence="1" type="ORF">MEG1DRAFT_01723</name>
</gene>
<organism evidence="1 2">
    <name type="scientific">Photorhabdus temperata subsp. temperata Meg1</name>
    <dbReference type="NCBI Taxonomy" id="1393735"/>
    <lineage>
        <taxon>Bacteria</taxon>
        <taxon>Pseudomonadati</taxon>
        <taxon>Pseudomonadota</taxon>
        <taxon>Gammaproteobacteria</taxon>
        <taxon>Enterobacterales</taxon>
        <taxon>Morganellaceae</taxon>
        <taxon>Photorhabdus</taxon>
    </lineage>
</organism>
<dbReference type="InterPro" id="IPR009241">
    <property type="entry name" value="HigB-like"/>
</dbReference>
<dbReference type="PATRIC" id="fig|1393735.3.peg.1775"/>
<sequence>MWEVITTECFDEWFLAQEDALRESVYEAMGVLEKFGPKLGRPYVDTLSGSDFPNMKELRVQHAGNPIRAFFAFDPTRCAIILCAGDKTGLNEKRFYKDMIRLADSEYRKHLAKLEK</sequence>
<dbReference type="Proteomes" id="UP000028002">
    <property type="component" value="Unassembled WGS sequence"/>
</dbReference>
<dbReference type="AlphaFoldDB" id="A0A081RY65"/>
<comment type="caution">
    <text evidence="1">The sequence shown here is derived from an EMBL/GenBank/DDBJ whole genome shotgun (WGS) entry which is preliminary data.</text>
</comment>
<protein>
    <recommendedName>
        <fullName evidence="3">Addiction module toxin RelE</fullName>
    </recommendedName>
</protein>
<proteinExistence type="predicted"/>
<dbReference type="EMBL" id="JGVH01000026">
    <property type="protein sequence ID" value="KER03618.1"/>
    <property type="molecule type" value="Genomic_DNA"/>
</dbReference>
<dbReference type="Pfam" id="PF05973">
    <property type="entry name" value="Gp49"/>
    <property type="match status" value="1"/>
</dbReference>
<evidence type="ECO:0000313" key="1">
    <source>
        <dbReference type="EMBL" id="KER03618.1"/>
    </source>
</evidence>
<name>A0A081RY65_PHOTE</name>
<reference evidence="1 2" key="1">
    <citation type="submission" date="2014-03" db="EMBL/GenBank/DDBJ databases">
        <title>Draft Genome of Photorhabdus temperata Meg1.</title>
        <authorList>
            <person name="Hurst S.G.IV."/>
            <person name="Morris K."/>
            <person name="Thomas K."/>
            <person name="Tisa L.S."/>
        </authorList>
    </citation>
    <scope>NUCLEOTIDE SEQUENCE [LARGE SCALE GENOMIC DNA]</scope>
    <source>
        <strain evidence="1 2">Meg1</strain>
    </source>
</reference>
<evidence type="ECO:0000313" key="2">
    <source>
        <dbReference type="Proteomes" id="UP000028002"/>
    </source>
</evidence>